<proteinExistence type="predicted"/>
<dbReference type="AlphaFoldDB" id="A0A6I6JK10"/>
<evidence type="ECO:0008006" key="3">
    <source>
        <dbReference type="Google" id="ProtNLM"/>
    </source>
</evidence>
<protein>
    <recommendedName>
        <fullName evidence="3">Lipoprotein</fullName>
    </recommendedName>
</protein>
<gene>
    <name evidence="1" type="ORF">GM418_05730</name>
</gene>
<dbReference type="Proteomes" id="UP000428260">
    <property type="component" value="Chromosome"/>
</dbReference>
<dbReference type="EMBL" id="CP046401">
    <property type="protein sequence ID" value="QGY43175.1"/>
    <property type="molecule type" value="Genomic_DNA"/>
</dbReference>
<reference evidence="1 2" key="1">
    <citation type="submission" date="2019-11" db="EMBL/GenBank/DDBJ databases">
        <authorList>
            <person name="Zheng R.K."/>
            <person name="Sun C.M."/>
        </authorList>
    </citation>
    <scope>NUCLEOTIDE SEQUENCE [LARGE SCALE GENOMIC DNA]</scope>
    <source>
        <strain evidence="1 2">WC007</strain>
    </source>
</reference>
<sequence>MNFLTLMLLILTTFSSCTVRKAIQAESKQEITQTLNPIKSATVASSHCFSYDEISAVYKTRTIVEQSDFFSDPITEIFISKNTINGKSLFPIIPENPNSAVTIPLYILFRQIKAFV</sequence>
<evidence type="ECO:0000313" key="2">
    <source>
        <dbReference type="Proteomes" id="UP000428260"/>
    </source>
</evidence>
<accession>A0A6I6JK10</accession>
<organism evidence="1 2">
    <name type="scientific">Maribellus comscasis</name>
    <dbReference type="NCBI Taxonomy" id="2681766"/>
    <lineage>
        <taxon>Bacteria</taxon>
        <taxon>Pseudomonadati</taxon>
        <taxon>Bacteroidota</taxon>
        <taxon>Bacteroidia</taxon>
        <taxon>Marinilabiliales</taxon>
        <taxon>Prolixibacteraceae</taxon>
        <taxon>Maribellus</taxon>
    </lineage>
</organism>
<name>A0A6I6JK10_9BACT</name>
<evidence type="ECO:0000313" key="1">
    <source>
        <dbReference type="EMBL" id="QGY43175.1"/>
    </source>
</evidence>
<dbReference type="RefSeq" id="WP_158864046.1">
    <property type="nucleotide sequence ID" value="NZ_CP046401.1"/>
</dbReference>
<keyword evidence="2" id="KW-1185">Reference proteome</keyword>
<dbReference type="KEGG" id="mcos:GM418_05730"/>